<comment type="caution">
    <text evidence="2">The sequence shown here is derived from an EMBL/GenBank/DDBJ whole genome shotgun (WGS) entry which is preliminary data.</text>
</comment>
<dbReference type="AlphaFoldDB" id="A0A482VYL2"/>
<evidence type="ECO:0000256" key="1">
    <source>
        <dbReference type="SAM" id="SignalP"/>
    </source>
</evidence>
<keyword evidence="1" id="KW-0732">Signal</keyword>
<accession>A0A482VYL2</accession>
<sequence>MFKILTVYSFVIISVLNFKTYDARQIYTSTVTVSKIITSLVPSSCVHIDATLPPCKTVRYLKLPNLPALSFHNTANEEIVSRIDPKIATTPLGWGEYFGFYAPTVTVTKTDYHITKVEDPSVVVTFAVKGCRPLQLPMAMDINMCPQESTSSILIEEILQTSTVSSLVIATETLLPTKTMSVGNNPSSTTYEQLFSFPEKQQNFQDNLNLLEPSVQEHAENSHSQPTEAL</sequence>
<dbReference type="OrthoDB" id="6747713at2759"/>
<keyword evidence="3" id="KW-1185">Reference proteome</keyword>
<feature type="signal peptide" evidence="1">
    <location>
        <begin position="1"/>
        <end position="23"/>
    </location>
</feature>
<feature type="chain" id="PRO_5019715940" evidence="1">
    <location>
        <begin position="24"/>
        <end position="230"/>
    </location>
</feature>
<protein>
    <submittedName>
        <fullName evidence="2">Uncharacterized protein</fullName>
    </submittedName>
</protein>
<evidence type="ECO:0000313" key="2">
    <source>
        <dbReference type="EMBL" id="RZC37367.1"/>
    </source>
</evidence>
<reference evidence="2 3" key="1">
    <citation type="submission" date="2017-03" db="EMBL/GenBank/DDBJ databases">
        <title>Genome of the blue death feigning beetle - Asbolus verrucosus.</title>
        <authorList>
            <person name="Rider S.D."/>
        </authorList>
    </citation>
    <scope>NUCLEOTIDE SEQUENCE [LARGE SCALE GENOMIC DNA]</scope>
    <source>
        <strain evidence="2">Butters</strain>
        <tissue evidence="2">Head and leg muscle</tissue>
    </source>
</reference>
<proteinExistence type="predicted"/>
<dbReference type="EMBL" id="QDEB01053298">
    <property type="protein sequence ID" value="RZC37367.1"/>
    <property type="molecule type" value="Genomic_DNA"/>
</dbReference>
<dbReference type="Proteomes" id="UP000292052">
    <property type="component" value="Unassembled WGS sequence"/>
</dbReference>
<gene>
    <name evidence="2" type="ORF">BDFB_013403</name>
</gene>
<name>A0A482VYL2_ASBVE</name>
<organism evidence="2 3">
    <name type="scientific">Asbolus verrucosus</name>
    <name type="common">Desert ironclad beetle</name>
    <dbReference type="NCBI Taxonomy" id="1661398"/>
    <lineage>
        <taxon>Eukaryota</taxon>
        <taxon>Metazoa</taxon>
        <taxon>Ecdysozoa</taxon>
        <taxon>Arthropoda</taxon>
        <taxon>Hexapoda</taxon>
        <taxon>Insecta</taxon>
        <taxon>Pterygota</taxon>
        <taxon>Neoptera</taxon>
        <taxon>Endopterygota</taxon>
        <taxon>Coleoptera</taxon>
        <taxon>Polyphaga</taxon>
        <taxon>Cucujiformia</taxon>
        <taxon>Tenebrionidae</taxon>
        <taxon>Pimeliinae</taxon>
        <taxon>Asbolus</taxon>
    </lineage>
</organism>
<evidence type="ECO:0000313" key="3">
    <source>
        <dbReference type="Proteomes" id="UP000292052"/>
    </source>
</evidence>